<dbReference type="EMBL" id="FUEG01000007">
    <property type="protein sequence ID" value="SJL06983.1"/>
    <property type="molecule type" value="Genomic_DNA"/>
</dbReference>
<dbReference type="AlphaFoldDB" id="A0A284RE10"/>
<sequence length="157" mass="17105">MSISSTPPNSDSPPSLINLTLSPLTLEYPSTQGLEGFKQPRLSINGKIPSYGLRPSEEGEENSASLPANFSREVGSWLFYTLPNLMAIAQINGTPFKIHPLILEHGYLVISELSTAIMKGLVNVSQKISSVPELITHCVKFNVPFKLAVPASMLHLF</sequence>
<name>A0A284RE10_ARMOS</name>
<dbReference type="OrthoDB" id="10631872at2759"/>
<gene>
    <name evidence="1" type="ORF">ARMOST_10325</name>
</gene>
<protein>
    <submittedName>
        <fullName evidence="1">Uncharacterized protein</fullName>
    </submittedName>
</protein>
<reference evidence="2" key="1">
    <citation type="journal article" date="2017" name="Nat. Ecol. Evol.">
        <title>Genome expansion and lineage-specific genetic innovations in the forest pathogenic fungi Armillaria.</title>
        <authorList>
            <person name="Sipos G."/>
            <person name="Prasanna A.N."/>
            <person name="Walter M.C."/>
            <person name="O'Connor E."/>
            <person name="Balint B."/>
            <person name="Krizsan K."/>
            <person name="Kiss B."/>
            <person name="Hess J."/>
            <person name="Varga T."/>
            <person name="Slot J."/>
            <person name="Riley R."/>
            <person name="Boka B."/>
            <person name="Rigling D."/>
            <person name="Barry K."/>
            <person name="Lee J."/>
            <person name="Mihaltcheva S."/>
            <person name="LaButti K."/>
            <person name="Lipzen A."/>
            <person name="Waldron R."/>
            <person name="Moloney N.M."/>
            <person name="Sperisen C."/>
            <person name="Kredics L."/>
            <person name="Vagvoelgyi C."/>
            <person name="Patrignani A."/>
            <person name="Fitzpatrick D."/>
            <person name="Nagy I."/>
            <person name="Doyle S."/>
            <person name="Anderson J.B."/>
            <person name="Grigoriev I.V."/>
            <person name="Gueldener U."/>
            <person name="Muensterkoetter M."/>
            <person name="Nagy L.G."/>
        </authorList>
    </citation>
    <scope>NUCLEOTIDE SEQUENCE [LARGE SCALE GENOMIC DNA]</scope>
    <source>
        <strain evidence="2">C18/9</strain>
    </source>
</reference>
<accession>A0A284RE10</accession>
<evidence type="ECO:0000313" key="1">
    <source>
        <dbReference type="EMBL" id="SJL06983.1"/>
    </source>
</evidence>
<keyword evidence="2" id="KW-1185">Reference proteome</keyword>
<proteinExistence type="predicted"/>
<organism evidence="1 2">
    <name type="scientific">Armillaria ostoyae</name>
    <name type="common">Armillaria root rot fungus</name>
    <dbReference type="NCBI Taxonomy" id="47428"/>
    <lineage>
        <taxon>Eukaryota</taxon>
        <taxon>Fungi</taxon>
        <taxon>Dikarya</taxon>
        <taxon>Basidiomycota</taxon>
        <taxon>Agaricomycotina</taxon>
        <taxon>Agaricomycetes</taxon>
        <taxon>Agaricomycetidae</taxon>
        <taxon>Agaricales</taxon>
        <taxon>Marasmiineae</taxon>
        <taxon>Physalacriaceae</taxon>
        <taxon>Armillaria</taxon>
    </lineage>
</organism>
<dbReference type="Proteomes" id="UP000219338">
    <property type="component" value="Unassembled WGS sequence"/>
</dbReference>
<evidence type="ECO:0000313" key="2">
    <source>
        <dbReference type="Proteomes" id="UP000219338"/>
    </source>
</evidence>